<reference evidence="1 2" key="1">
    <citation type="submission" date="2023-07" db="EMBL/GenBank/DDBJ databases">
        <title>Functional and genomic diversity of the sorghum phyllosphere microbiome.</title>
        <authorList>
            <person name="Shade A."/>
        </authorList>
    </citation>
    <scope>NUCLEOTIDE SEQUENCE [LARGE SCALE GENOMIC DNA]</scope>
    <source>
        <strain evidence="1 2">SORGH_AS_1126</strain>
    </source>
</reference>
<dbReference type="Proteomes" id="UP001224781">
    <property type="component" value="Unassembled WGS sequence"/>
</dbReference>
<sequence>MNINVEAVRAATFFTIGQSDGVCAKRNRRRYPHPSIVPLASVKPAIGFRSHDATADHVERWTDIRVYDTLFLFNDTDILFLMVLNDDGSVLGLGDKKSRTFHLLDTFRVGMAGEAMRTAAISTAIHRGNSKSVPLVRLDVKRLAQSLIQRSVLMENREIVGEGAEKLGTGQAWC</sequence>
<name>A0ABU0UI53_9HYPH</name>
<protein>
    <submittedName>
        <fullName evidence="1">Uncharacterized protein</fullName>
    </submittedName>
</protein>
<comment type="caution">
    <text evidence="1">The sequence shown here is derived from an EMBL/GenBank/DDBJ whole genome shotgun (WGS) entry which is preliminary data.</text>
</comment>
<organism evidence="1 2">
    <name type="scientific">Agrobacterium larrymoorei</name>
    <dbReference type="NCBI Taxonomy" id="160699"/>
    <lineage>
        <taxon>Bacteria</taxon>
        <taxon>Pseudomonadati</taxon>
        <taxon>Pseudomonadota</taxon>
        <taxon>Alphaproteobacteria</taxon>
        <taxon>Hyphomicrobiales</taxon>
        <taxon>Rhizobiaceae</taxon>
        <taxon>Rhizobium/Agrobacterium group</taxon>
        <taxon>Agrobacterium</taxon>
    </lineage>
</organism>
<accession>A0ABU0UI53</accession>
<gene>
    <name evidence="1" type="ORF">QE408_001778</name>
</gene>
<evidence type="ECO:0000313" key="1">
    <source>
        <dbReference type="EMBL" id="MDQ1184635.1"/>
    </source>
</evidence>
<dbReference type="EMBL" id="JAUTBL010000002">
    <property type="protein sequence ID" value="MDQ1184635.1"/>
    <property type="molecule type" value="Genomic_DNA"/>
</dbReference>
<keyword evidence="2" id="KW-1185">Reference proteome</keyword>
<proteinExistence type="predicted"/>
<evidence type="ECO:0000313" key="2">
    <source>
        <dbReference type="Proteomes" id="UP001224781"/>
    </source>
</evidence>